<comment type="caution">
    <text evidence="3">The sequence shown here is derived from an EMBL/GenBank/DDBJ whole genome shotgun (WGS) entry which is preliminary data.</text>
</comment>
<dbReference type="EMBL" id="BAAABZ010000072">
    <property type="protein sequence ID" value="GAA0556612.1"/>
    <property type="molecule type" value="Genomic_DNA"/>
</dbReference>
<dbReference type="PANTHER" id="PTHR44757:SF2">
    <property type="entry name" value="BIOFILM ARCHITECTURE MAINTENANCE PROTEIN MBAA"/>
    <property type="match status" value="1"/>
</dbReference>
<dbReference type="InterPro" id="IPR000160">
    <property type="entry name" value="GGDEF_dom"/>
</dbReference>
<dbReference type="NCBIfam" id="TIGR00254">
    <property type="entry name" value="GGDEF"/>
    <property type="match status" value="1"/>
</dbReference>
<dbReference type="RefSeq" id="WP_346160965.1">
    <property type="nucleotide sequence ID" value="NZ_BAAABZ010000072.1"/>
</dbReference>
<dbReference type="PROSITE" id="PS50887">
    <property type="entry name" value="GGDEF"/>
    <property type="match status" value="1"/>
</dbReference>
<feature type="compositionally biased region" description="Basic and acidic residues" evidence="1">
    <location>
        <begin position="204"/>
        <end position="221"/>
    </location>
</feature>
<dbReference type="SMART" id="SM00267">
    <property type="entry name" value="GGDEF"/>
    <property type="match status" value="1"/>
</dbReference>
<evidence type="ECO:0000259" key="2">
    <source>
        <dbReference type="PROSITE" id="PS50887"/>
    </source>
</evidence>
<dbReference type="InterPro" id="IPR052155">
    <property type="entry name" value="Biofilm_reg_signaling"/>
</dbReference>
<dbReference type="Pfam" id="PF00990">
    <property type="entry name" value="GGDEF"/>
    <property type="match status" value="1"/>
</dbReference>
<reference evidence="4" key="1">
    <citation type="journal article" date="2019" name="Int. J. Syst. Evol. Microbiol.">
        <title>The Global Catalogue of Microorganisms (GCM) 10K type strain sequencing project: providing services to taxonomists for standard genome sequencing and annotation.</title>
        <authorList>
            <consortium name="The Broad Institute Genomics Platform"/>
            <consortium name="The Broad Institute Genome Sequencing Center for Infectious Disease"/>
            <person name="Wu L."/>
            <person name="Ma J."/>
        </authorList>
    </citation>
    <scope>NUCLEOTIDE SEQUENCE [LARGE SCALE GENOMIC DNA]</scope>
    <source>
        <strain evidence="4">JCM 5052</strain>
    </source>
</reference>
<dbReference type="PANTHER" id="PTHR44757">
    <property type="entry name" value="DIGUANYLATE CYCLASE DGCP"/>
    <property type="match status" value="1"/>
</dbReference>
<dbReference type="SUPFAM" id="SSF55073">
    <property type="entry name" value="Nucleotide cyclase"/>
    <property type="match status" value="1"/>
</dbReference>
<feature type="domain" description="GGDEF" evidence="2">
    <location>
        <begin position="60"/>
        <end position="195"/>
    </location>
</feature>
<dbReference type="InterPro" id="IPR043128">
    <property type="entry name" value="Rev_trsase/Diguanyl_cyclase"/>
</dbReference>
<dbReference type="CDD" id="cd01949">
    <property type="entry name" value="GGDEF"/>
    <property type="match status" value="1"/>
</dbReference>
<dbReference type="Proteomes" id="UP001501576">
    <property type="component" value="Unassembled WGS sequence"/>
</dbReference>
<keyword evidence="4" id="KW-1185">Reference proteome</keyword>
<accession>A0ABP3NYT8</accession>
<proteinExistence type="predicted"/>
<evidence type="ECO:0000256" key="1">
    <source>
        <dbReference type="SAM" id="MobiDB-lite"/>
    </source>
</evidence>
<dbReference type="InterPro" id="IPR029787">
    <property type="entry name" value="Nucleotide_cyclase"/>
</dbReference>
<sequence length="221" mass="23697">MSDTLAALSAAAPLAAGWTVHGLWQQRLIGRAERDALTGLPRRAAFEKSAARILRRRRRDVVAVLVIDLDGFKQVNDVHGHEAGDSAIRETGRRLAQWAEPLGTVARLGGDEFAAVIRCPDPDTVRGELTHLHQWLCSPITYDGLPLPLGASIGAYLHTPGPGPALELSGALRVADEVMYGVKQTGGGWSVTRSLTPSYRTVNGRRDGRRGTGLDAEGGPR</sequence>
<organism evidence="3 4">
    <name type="scientific">Streptomyces mordarskii</name>
    <dbReference type="NCBI Taxonomy" id="1226758"/>
    <lineage>
        <taxon>Bacteria</taxon>
        <taxon>Bacillati</taxon>
        <taxon>Actinomycetota</taxon>
        <taxon>Actinomycetes</taxon>
        <taxon>Kitasatosporales</taxon>
        <taxon>Streptomycetaceae</taxon>
        <taxon>Streptomyces</taxon>
    </lineage>
</organism>
<name>A0ABP3NYT8_9ACTN</name>
<protein>
    <submittedName>
        <fullName evidence="3">GGDEF domain-containing protein</fullName>
    </submittedName>
</protein>
<dbReference type="Gene3D" id="3.30.70.270">
    <property type="match status" value="1"/>
</dbReference>
<evidence type="ECO:0000313" key="3">
    <source>
        <dbReference type="EMBL" id="GAA0556612.1"/>
    </source>
</evidence>
<gene>
    <name evidence="3" type="ORF">GCM10010390_68560</name>
</gene>
<evidence type="ECO:0000313" key="4">
    <source>
        <dbReference type="Proteomes" id="UP001501576"/>
    </source>
</evidence>
<feature type="region of interest" description="Disordered" evidence="1">
    <location>
        <begin position="201"/>
        <end position="221"/>
    </location>
</feature>